<keyword evidence="4" id="KW-0645">Protease</keyword>
<keyword evidence="10" id="KW-0862">Zinc</keyword>
<dbReference type="InterPro" id="IPR049408">
    <property type="entry name" value="UVSSA_N_a-solenoid_rpt"/>
</dbReference>
<feature type="compositionally biased region" description="Low complexity" evidence="14">
    <location>
        <begin position="239"/>
        <end position="262"/>
    </location>
</feature>
<feature type="domain" description="UV-stimulated scaffold protein A C-terminal" evidence="15">
    <location>
        <begin position="598"/>
        <end position="702"/>
    </location>
</feature>
<evidence type="ECO:0000256" key="14">
    <source>
        <dbReference type="SAM" id="MobiDB-lite"/>
    </source>
</evidence>
<feature type="region of interest" description="Disordered" evidence="14">
    <location>
        <begin position="572"/>
        <end position="597"/>
    </location>
</feature>
<evidence type="ECO:0000313" key="16">
    <source>
        <dbReference type="EMBL" id="KAK7089286.1"/>
    </source>
</evidence>
<dbReference type="PANTHER" id="PTHR28670:SF1">
    <property type="entry name" value="UV-STIMULATED SCAFFOLD PROTEIN A"/>
    <property type="match status" value="1"/>
</dbReference>
<feature type="region of interest" description="Disordered" evidence="14">
    <location>
        <begin position="746"/>
        <end position="780"/>
    </location>
</feature>
<keyword evidence="9" id="KW-0720">Serine protease</keyword>
<evidence type="ECO:0000256" key="1">
    <source>
        <dbReference type="ARBA" id="ARBA00004286"/>
    </source>
</evidence>
<evidence type="ECO:0000256" key="11">
    <source>
        <dbReference type="ARBA" id="ARBA00023054"/>
    </source>
</evidence>
<comment type="caution">
    <text evidence="16">The sequence shown here is derived from an EMBL/GenBank/DDBJ whole genome shotgun (WGS) entry which is preliminary data.</text>
</comment>
<feature type="coiled-coil region" evidence="13">
    <location>
        <begin position="161"/>
        <end position="205"/>
    </location>
</feature>
<sequence>MSGECLDRELTKQLGSLVEELTTTGSPSLDAQLMKKFKKICRTSDLYVEHAFRLLMTQLSEEHAEIRLSTFQMMNELFDRSHAFRELLVSDFQHFLELTAETDQQHQPLPPPKGAAQKLKSDTLNAVQQWQEKFGEAYKKLALGYNYLKSCKHVNFSDIRARSLAEQRRQEQQELRKQKALAAKLDKARKEIAELQKEITDTATEAESCIGLLLPKPDSLFADSDFASGADTTDNSVNTGSKSQTSSPTSSQQKTCSSTTVSDSQNSCENGSNTTEQRSVTNSSDESSKNITPTNPLDSVDLSLKDGKRNGSAEADSIKVEQDSVPVISQTNSDSISDQDEDDDNDSDEDNFEAVDLDEAEERGLVRTHGLGNRNYNLQIEIETEGVRMNETEDNKDLFHSLKDSSCLITMRHLPQVVKWLEVLSKTGGSQAEIKSLIDLKVRLEQIRRKCTDLHVVPQASSQGEQSESDEEMEEVPEKEGFEPVIPNHLRAEYGLDPISTSSNKPSTASNSSATSKTSSSSSTSKAETASKSGTSGSVPKITAAHWGLMERNKSALVEDPTSRAANIVKLGLEEEAGPSTSNDNKPATVTSETDGGVPTLSFGLDLAYWGTPDKMEAPAVVKNDSLHRFWVPAQVENEKPSQNEMAAVLNRTFHYTGQFVPVKWKCRAPLPSGKLCERMDRVKCPFHGKIIARDEDGIPANPEDMKKELAETSVKIEAESTSTSEEKTEVPPWLDADLQAQIEAATGHDLGSARSRKLADKGKEPKGKGKGKGKKKYDGLTNINATKCTSRSRLEAKVFNKGAIKRVASALDAADYKRVRDKFGNQFNYTHSN</sequence>
<dbReference type="GO" id="GO:0005694">
    <property type="term" value="C:chromosome"/>
    <property type="evidence" value="ECO:0007669"/>
    <property type="project" value="UniProtKB-SubCell"/>
</dbReference>
<evidence type="ECO:0000256" key="6">
    <source>
        <dbReference type="ARBA" id="ARBA00022763"/>
    </source>
</evidence>
<accession>A0AAN9ALZ9</accession>
<dbReference type="AlphaFoldDB" id="A0AAN9ALZ9"/>
<dbReference type="Proteomes" id="UP001374579">
    <property type="component" value="Unassembled WGS sequence"/>
</dbReference>
<evidence type="ECO:0000256" key="7">
    <source>
        <dbReference type="ARBA" id="ARBA00022771"/>
    </source>
</evidence>
<feature type="compositionally biased region" description="Basic and acidic residues" evidence="14">
    <location>
        <begin position="303"/>
        <end position="322"/>
    </location>
</feature>
<evidence type="ECO:0000256" key="4">
    <source>
        <dbReference type="ARBA" id="ARBA00022670"/>
    </source>
</evidence>
<keyword evidence="12" id="KW-0234">DNA repair</keyword>
<dbReference type="PANTHER" id="PTHR28670">
    <property type="entry name" value="UV-STIMULATED SCAFFOLD PROTEIN A"/>
    <property type="match status" value="1"/>
</dbReference>
<protein>
    <recommendedName>
        <fullName evidence="15">UV-stimulated scaffold protein A C-terminal domain-containing protein</fullName>
    </recommendedName>
</protein>
<evidence type="ECO:0000256" key="3">
    <source>
        <dbReference type="ARBA" id="ARBA00022454"/>
    </source>
</evidence>
<dbReference type="GO" id="GO:0009411">
    <property type="term" value="P:response to UV"/>
    <property type="evidence" value="ECO:0007669"/>
    <property type="project" value="InterPro"/>
</dbReference>
<evidence type="ECO:0000313" key="17">
    <source>
        <dbReference type="Proteomes" id="UP001374579"/>
    </source>
</evidence>
<dbReference type="Pfam" id="PF09740">
    <property type="entry name" value="DUF2043"/>
    <property type="match status" value="1"/>
</dbReference>
<evidence type="ECO:0000256" key="8">
    <source>
        <dbReference type="ARBA" id="ARBA00022801"/>
    </source>
</evidence>
<keyword evidence="17" id="KW-1185">Reference proteome</keyword>
<dbReference type="GO" id="GO:0008236">
    <property type="term" value="F:serine-type peptidase activity"/>
    <property type="evidence" value="ECO:0007669"/>
    <property type="project" value="UniProtKB-KW"/>
</dbReference>
<keyword evidence="5" id="KW-0479">Metal-binding</keyword>
<feature type="compositionally biased region" description="Basic and acidic residues" evidence="14">
    <location>
        <begin position="758"/>
        <end position="768"/>
    </location>
</feature>
<dbReference type="EMBL" id="JBAMIC010002329">
    <property type="protein sequence ID" value="KAK7089286.1"/>
    <property type="molecule type" value="Genomic_DNA"/>
</dbReference>
<dbReference type="GO" id="GO:0006283">
    <property type="term" value="P:transcription-coupled nucleotide-excision repair"/>
    <property type="evidence" value="ECO:0007669"/>
    <property type="project" value="TreeGrafter"/>
</dbReference>
<evidence type="ECO:0000256" key="5">
    <source>
        <dbReference type="ARBA" id="ARBA00022723"/>
    </source>
</evidence>
<proteinExistence type="inferred from homology"/>
<dbReference type="InterPro" id="IPR018610">
    <property type="entry name" value="UVSSA"/>
</dbReference>
<feature type="compositionally biased region" description="Polar residues" evidence="14">
    <location>
        <begin position="263"/>
        <end position="297"/>
    </location>
</feature>
<feature type="compositionally biased region" description="Acidic residues" evidence="14">
    <location>
        <begin position="337"/>
        <end position="350"/>
    </location>
</feature>
<keyword evidence="3" id="KW-0158">Chromosome</keyword>
<feature type="region of interest" description="Disordered" evidence="14">
    <location>
        <begin position="455"/>
        <end position="540"/>
    </location>
</feature>
<feature type="compositionally biased region" description="Polar residues" evidence="14">
    <location>
        <begin position="579"/>
        <end position="594"/>
    </location>
</feature>
<organism evidence="16 17">
    <name type="scientific">Littorina saxatilis</name>
    <dbReference type="NCBI Taxonomy" id="31220"/>
    <lineage>
        <taxon>Eukaryota</taxon>
        <taxon>Metazoa</taxon>
        <taxon>Spiralia</taxon>
        <taxon>Lophotrochozoa</taxon>
        <taxon>Mollusca</taxon>
        <taxon>Gastropoda</taxon>
        <taxon>Caenogastropoda</taxon>
        <taxon>Littorinimorpha</taxon>
        <taxon>Littorinoidea</taxon>
        <taxon>Littorinidae</taxon>
        <taxon>Littorina</taxon>
    </lineage>
</organism>
<evidence type="ECO:0000256" key="10">
    <source>
        <dbReference type="ARBA" id="ARBA00022833"/>
    </source>
</evidence>
<dbReference type="PROSITE" id="PS00138">
    <property type="entry name" value="SUBTILASE_SER"/>
    <property type="match status" value="1"/>
</dbReference>
<gene>
    <name evidence="16" type="ORF">V1264_024930</name>
</gene>
<reference evidence="16 17" key="1">
    <citation type="submission" date="2024-02" db="EMBL/GenBank/DDBJ databases">
        <title>Chromosome-scale genome assembly of the rough periwinkle Littorina saxatilis.</title>
        <authorList>
            <person name="De Jode A."/>
            <person name="Faria R."/>
            <person name="Formenti G."/>
            <person name="Sims Y."/>
            <person name="Smith T.P."/>
            <person name="Tracey A."/>
            <person name="Wood J.M.D."/>
            <person name="Zagrodzka Z.B."/>
            <person name="Johannesson K."/>
            <person name="Butlin R.K."/>
            <person name="Leder E.H."/>
        </authorList>
    </citation>
    <scope>NUCLEOTIDE SEQUENCE [LARGE SCALE GENOMIC DNA]</scope>
    <source>
        <strain evidence="16">Snail1</strain>
        <tissue evidence="16">Muscle</tissue>
    </source>
</reference>
<evidence type="ECO:0000259" key="15">
    <source>
        <dbReference type="Pfam" id="PF09740"/>
    </source>
</evidence>
<evidence type="ECO:0000256" key="2">
    <source>
        <dbReference type="ARBA" id="ARBA00009240"/>
    </source>
</evidence>
<evidence type="ECO:0000256" key="9">
    <source>
        <dbReference type="ARBA" id="ARBA00022825"/>
    </source>
</evidence>
<name>A0AAN9ALZ9_9CAEN</name>
<keyword evidence="8" id="KW-0378">Hydrolase</keyword>
<dbReference type="GO" id="GO:0000993">
    <property type="term" value="F:RNA polymerase II complex binding"/>
    <property type="evidence" value="ECO:0007669"/>
    <property type="project" value="TreeGrafter"/>
</dbReference>
<feature type="region of interest" description="Disordered" evidence="14">
    <location>
        <begin position="225"/>
        <end position="350"/>
    </location>
</feature>
<feature type="compositionally biased region" description="Low complexity" evidence="14">
    <location>
        <begin position="500"/>
        <end position="536"/>
    </location>
</feature>
<dbReference type="Pfam" id="PF20867">
    <property type="entry name" value="UVSSA_N"/>
    <property type="match status" value="1"/>
</dbReference>
<dbReference type="GO" id="GO:0008270">
    <property type="term" value="F:zinc ion binding"/>
    <property type="evidence" value="ECO:0007669"/>
    <property type="project" value="UniProtKB-KW"/>
</dbReference>
<comment type="similarity">
    <text evidence="2">Belongs to the UVSSA family.</text>
</comment>
<evidence type="ECO:0000256" key="13">
    <source>
        <dbReference type="SAM" id="Coils"/>
    </source>
</evidence>
<dbReference type="InterPro" id="IPR049431">
    <property type="entry name" value="UVSSA_C"/>
</dbReference>
<dbReference type="GO" id="GO:0006508">
    <property type="term" value="P:proteolysis"/>
    <property type="evidence" value="ECO:0007669"/>
    <property type="project" value="UniProtKB-KW"/>
</dbReference>
<dbReference type="InterPro" id="IPR023828">
    <property type="entry name" value="Peptidase_S8_Ser-AS"/>
</dbReference>
<keyword evidence="11 13" id="KW-0175">Coiled coil</keyword>
<keyword evidence="6" id="KW-0227">DNA damage</keyword>
<keyword evidence="7" id="KW-0863">Zinc-finger</keyword>
<evidence type="ECO:0000256" key="12">
    <source>
        <dbReference type="ARBA" id="ARBA00023204"/>
    </source>
</evidence>
<comment type="subcellular location">
    <subcellularLocation>
        <location evidence="1">Chromosome</location>
    </subcellularLocation>
</comment>